<sequence length="79" mass="8795">MSKIPSAGAKTCTTTSHRKKLDLLLFGPYSVVSLKTLNIAMYLEGSTESTLHFQLRLCFPVRGNCLEQEAKFLVGIRSF</sequence>
<reference evidence="2" key="1">
    <citation type="journal article" date="2015" name="Nat. Genet.">
        <title>The genome and transcriptome of the zoonotic hookworm Ancylostoma ceylanicum identify infection-specific gene families.</title>
        <authorList>
            <person name="Schwarz E.M."/>
            <person name="Hu Y."/>
            <person name="Antoshechkin I."/>
            <person name="Miller M.M."/>
            <person name="Sternberg P.W."/>
            <person name="Aroian R.V."/>
        </authorList>
    </citation>
    <scope>NUCLEOTIDE SEQUENCE</scope>
    <source>
        <strain evidence="2">HY135</strain>
    </source>
</reference>
<dbReference type="EMBL" id="JARK01001387">
    <property type="protein sequence ID" value="EYC11281.1"/>
    <property type="molecule type" value="Genomic_DNA"/>
</dbReference>
<name>A0A016U8L9_9BILA</name>
<dbReference type="Proteomes" id="UP000024635">
    <property type="component" value="Unassembled WGS sequence"/>
</dbReference>
<protein>
    <submittedName>
        <fullName evidence="1">Uncharacterized protein</fullName>
    </submittedName>
</protein>
<accession>A0A016U8L9</accession>
<comment type="caution">
    <text evidence="1">The sequence shown here is derived from an EMBL/GenBank/DDBJ whole genome shotgun (WGS) entry which is preliminary data.</text>
</comment>
<evidence type="ECO:0000313" key="1">
    <source>
        <dbReference type="EMBL" id="EYC11281.1"/>
    </source>
</evidence>
<organism evidence="1 2">
    <name type="scientific">Ancylostoma ceylanicum</name>
    <dbReference type="NCBI Taxonomy" id="53326"/>
    <lineage>
        <taxon>Eukaryota</taxon>
        <taxon>Metazoa</taxon>
        <taxon>Ecdysozoa</taxon>
        <taxon>Nematoda</taxon>
        <taxon>Chromadorea</taxon>
        <taxon>Rhabditida</taxon>
        <taxon>Rhabditina</taxon>
        <taxon>Rhabditomorpha</taxon>
        <taxon>Strongyloidea</taxon>
        <taxon>Ancylostomatidae</taxon>
        <taxon>Ancylostomatinae</taxon>
        <taxon>Ancylostoma</taxon>
    </lineage>
</organism>
<gene>
    <name evidence="1" type="primary">Acey_s0051.g2118</name>
    <name evidence="1" type="ORF">Y032_0051g2118</name>
</gene>
<keyword evidence="2" id="KW-1185">Reference proteome</keyword>
<proteinExistence type="predicted"/>
<dbReference type="AlphaFoldDB" id="A0A016U8L9"/>
<evidence type="ECO:0000313" key="2">
    <source>
        <dbReference type="Proteomes" id="UP000024635"/>
    </source>
</evidence>